<dbReference type="EMBL" id="BJYI01000011">
    <property type="protein sequence ID" value="GEN73041.1"/>
    <property type="molecule type" value="Genomic_DNA"/>
</dbReference>
<organism evidence="1 2">
    <name type="scientific">Chryseobacterium lathyri</name>
    <dbReference type="NCBI Taxonomy" id="395933"/>
    <lineage>
        <taxon>Bacteria</taxon>
        <taxon>Pseudomonadati</taxon>
        <taxon>Bacteroidota</taxon>
        <taxon>Flavobacteriia</taxon>
        <taxon>Flavobacteriales</taxon>
        <taxon>Weeksellaceae</taxon>
        <taxon>Chryseobacterium group</taxon>
        <taxon>Chryseobacterium</taxon>
    </lineage>
</organism>
<evidence type="ECO:0000313" key="2">
    <source>
        <dbReference type="Proteomes" id="UP000321150"/>
    </source>
</evidence>
<sequence>MKTYRKQNTPNSKGLQKFTESESIINIVLSLDKITPEDIKRFTTEQRNNLSEAIQNHFNQLRGEERDIFYEKIEAIMVDDTKNQMWEQNHINIMWAITSHIKENGRMPTKTEIASKTELSRQTVHKHLTDYKNSSYYSEFQAQFHIMQSKVMTTVFQHAINGDMKAAKLYLECIGALKNTSSGNNQNNVSNNTLIQNQNNFIQIGGTILNQEIIKQMSPEQLGTIEGILKTIEVKEAEKDKQV</sequence>
<dbReference type="OrthoDB" id="1454428at2"/>
<dbReference type="RefSeq" id="WP_111955097.1">
    <property type="nucleotide sequence ID" value="NZ_BJYI01000011.1"/>
</dbReference>
<accession>A0A511YCX1</accession>
<gene>
    <name evidence="1" type="ORF">CLA01_31130</name>
</gene>
<proteinExistence type="predicted"/>
<dbReference type="InterPro" id="IPR036388">
    <property type="entry name" value="WH-like_DNA-bd_sf"/>
</dbReference>
<dbReference type="Gene3D" id="1.10.10.10">
    <property type="entry name" value="Winged helix-like DNA-binding domain superfamily/Winged helix DNA-binding domain"/>
    <property type="match status" value="1"/>
</dbReference>
<protein>
    <submittedName>
        <fullName evidence="1">Uncharacterized protein</fullName>
    </submittedName>
</protein>
<evidence type="ECO:0000313" key="1">
    <source>
        <dbReference type="EMBL" id="GEN73041.1"/>
    </source>
</evidence>
<dbReference type="Proteomes" id="UP000321150">
    <property type="component" value="Unassembled WGS sequence"/>
</dbReference>
<reference evidence="1 2" key="1">
    <citation type="submission" date="2019-07" db="EMBL/GenBank/DDBJ databases">
        <title>Whole genome shotgun sequence of Chryseobacterium lathyri NBRC 105250.</title>
        <authorList>
            <person name="Hosoyama A."/>
            <person name="Uohara A."/>
            <person name="Ohji S."/>
            <person name="Ichikawa N."/>
        </authorList>
    </citation>
    <scope>NUCLEOTIDE SEQUENCE [LARGE SCALE GENOMIC DNA]</scope>
    <source>
        <strain evidence="1 2">NBRC 105250</strain>
    </source>
</reference>
<comment type="caution">
    <text evidence="1">The sequence shown here is derived from an EMBL/GenBank/DDBJ whole genome shotgun (WGS) entry which is preliminary data.</text>
</comment>
<dbReference type="AlphaFoldDB" id="A0A511YCX1"/>
<name>A0A511YCX1_9FLAO</name>